<dbReference type="GO" id="GO:0004252">
    <property type="term" value="F:serine-type endopeptidase activity"/>
    <property type="evidence" value="ECO:0007669"/>
    <property type="project" value="UniProtKB-UniRule"/>
</dbReference>
<feature type="signal peptide" evidence="7">
    <location>
        <begin position="1"/>
        <end position="21"/>
    </location>
</feature>
<protein>
    <submittedName>
        <fullName evidence="9">Subtilase family protein</fullName>
    </submittedName>
</protein>
<dbReference type="SMR" id="A0A1H3BVN3"/>
<dbReference type="Proteomes" id="UP000199529">
    <property type="component" value="Unassembled WGS sequence"/>
</dbReference>
<dbReference type="GO" id="GO:0006508">
    <property type="term" value="P:proteolysis"/>
    <property type="evidence" value="ECO:0007669"/>
    <property type="project" value="UniProtKB-KW"/>
</dbReference>
<dbReference type="InterPro" id="IPR051048">
    <property type="entry name" value="Peptidase_S8/S53_subtilisin"/>
</dbReference>
<evidence type="ECO:0000256" key="3">
    <source>
        <dbReference type="ARBA" id="ARBA00022801"/>
    </source>
</evidence>
<feature type="active site" description="Charge relay system" evidence="5">
    <location>
        <position position="62"/>
    </location>
</feature>
<feature type="domain" description="Peptidase S8/S53" evidence="8">
    <location>
        <begin position="53"/>
        <end position="341"/>
    </location>
</feature>
<accession>A0A1H3BVN3</accession>
<dbReference type="InterPro" id="IPR015500">
    <property type="entry name" value="Peptidase_S8_subtilisin-rel"/>
</dbReference>
<dbReference type="PANTHER" id="PTHR43399:SF4">
    <property type="entry name" value="CELL WALL-ASSOCIATED PROTEASE"/>
    <property type="match status" value="1"/>
</dbReference>
<evidence type="ECO:0000256" key="4">
    <source>
        <dbReference type="ARBA" id="ARBA00022825"/>
    </source>
</evidence>
<dbReference type="PROSITE" id="PS51892">
    <property type="entry name" value="SUBTILASE"/>
    <property type="match status" value="1"/>
</dbReference>
<dbReference type="AlphaFoldDB" id="A0A1H3BVN3"/>
<sequence length="353" mass="35112">MRMRALITAGLVGLSVLATQAAASGQSAVDPLGEKQWGLAQLRAPEAWATSTGAGQVIAVVDTGVDLGHPDLAPKLVPGATFAGCGDRPAPCGNGDWRGVDGVGQPTDVHGTHVAGIAAAVAGNGIGIAGVAPDARIMPIKALENGSGSFADIGAGVRYAADHGANVVNLSLGAQPGTQLLTLLGLANETKDAIAYAREKGVVVVASAGNETAPLCDTPAWESGALCVAATDADELHSTYSNLALKLDTRAVSAPGGKSKQGCDADIWSTVPRGAGSSKCGQADYDSFAGTSMAAPQVAGVAALLGAQGRDADGIEKALMTTARTPLVGLRGVFNPVYGYGVVDAAAAVQQPL</sequence>
<keyword evidence="2 5" id="KW-0645">Protease</keyword>
<name>A0A1H3BVN3_9PSEU</name>
<keyword evidence="4 5" id="KW-0720">Serine protease</keyword>
<proteinExistence type="inferred from homology"/>
<evidence type="ECO:0000313" key="10">
    <source>
        <dbReference type="Proteomes" id="UP000199529"/>
    </source>
</evidence>
<dbReference type="Pfam" id="PF00082">
    <property type="entry name" value="Peptidase_S8"/>
    <property type="match status" value="1"/>
</dbReference>
<dbReference type="InterPro" id="IPR023827">
    <property type="entry name" value="Peptidase_S8_Asp-AS"/>
</dbReference>
<dbReference type="STRING" id="418495.SAMN05216215_101157"/>
<keyword evidence="7" id="KW-0732">Signal</keyword>
<dbReference type="PROSITE" id="PS00136">
    <property type="entry name" value="SUBTILASE_ASP"/>
    <property type="match status" value="1"/>
</dbReference>
<dbReference type="InterPro" id="IPR022398">
    <property type="entry name" value="Peptidase_S8_His-AS"/>
</dbReference>
<dbReference type="InterPro" id="IPR036852">
    <property type="entry name" value="Peptidase_S8/S53_dom_sf"/>
</dbReference>
<dbReference type="SUPFAM" id="SSF52743">
    <property type="entry name" value="Subtilisin-like"/>
    <property type="match status" value="1"/>
</dbReference>
<organism evidence="9 10">
    <name type="scientific">Saccharopolyspora shandongensis</name>
    <dbReference type="NCBI Taxonomy" id="418495"/>
    <lineage>
        <taxon>Bacteria</taxon>
        <taxon>Bacillati</taxon>
        <taxon>Actinomycetota</taxon>
        <taxon>Actinomycetes</taxon>
        <taxon>Pseudonocardiales</taxon>
        <taxon>Pseudonocardiaceae</taxon>
        <taxon>Saccharopolyspora</taxon>
    </lineage>
</organism>
<evidence type="ECO:0000256" key="5">
    <source>
        <dbReference type="PROSITE-ProRule" id="PRU01240"/>
    </source>
</evidence>
<comment type="similarity">
    <text evidence="1 5 6">Belongs to the peptidase S8 family.</text>
</comment>
<dbReference type="PRINTS" id="PR00723">
    <property type="entry name" value="SUBTILISIN"/>
</dbReference>
<feature type="active site" description="Charge relay system" evidence="5">
    <location>
        <position position="110"/>
    </location>
</feature>
<dbReference type="EMBL" id="FNOK01000011">
    <property type="protein sequence ID" value="SDX45219.1"/>
    <property type="molecule type" value="Genomic_DNA"/>
</dbReference>
<evidence type="ECO:0000259" key="8">
    <source>
        <dbReference type="Pfam" id="PF00082"/>
    </source>
</evidence>
<feature type="chain" id="PRO_5039163850" evidence="7">
    <location>
        <begin position="22"/>
        <end position="353"/>
    </location>
</feature>
<keyword evidence="3 5" id="KW-0378">Hydrolase</keyword>
<keyword evidence="10" id="KW-1185">Reference proteome</keyword>
<evidence type="ECO:0000256" key="7">
    <source>
        <dbReference type="SAM" id="SignalP"/>
    </source>
</evidence>
<feature type="active site" description="Charge relay system" evidence="5">
    <location>
        <position position="292"/>
    </location>
</feature>
<dbReference type="PROSITE" id="PS00137">
    <property type="entry name" value="SUBTILASE_HIS"/>
    <property type="match status" value="1"/>
</dbReference>
<dbReference type="PANTHER" id="PTHR43399">
    <property type="entry name" value="SUBTILISIN-RELATED"/>
    <property type="match status" value="1"/>
</dbReference>
<dbReference type="RefSeq" id="WP_218157316.1">
    <property type="nucleotide sequence ID" value="NZ_FNOK01000011.1"/>
</dbReference>
<dbReference type="PROSITE" id="PS00138">
    <property type="entry name" value="SUBTILASE_SER"/>
    <property type="match status" value="1"/>
</dbReference>
<evidence type="ECO:0000256" key="1">
    <source>
        <dbReference type="ARBA" id="ARBA00011073"/>
    </source>
</evidence>
<dbReference type="InterPro" id="IPR000209">
    <property type="entry name" value="Peptidase_S8/S53_dom"/>
</dbReference>
<reference evidence="10" key="1">
    <citation type="submission" date="2016-10" db="EMBL/GenBank/DDBJ databases">
        <authorList>
            <person name="Varghese N."/>
            <person name="Submissions S."/>
        </authorList>
    </citation>
    <scope>NUCLEOTIDE SEQUENCE [LARGE SCALE GENOMIC DNA]</scope>
    <source>
        <strain evidence="10">CGMCC 4.3530</strain>
    </source>
</reference>
<gene>
    <name evidence="9" type="ORF">SAMN05216215_101157</name>
</gene>
<evidence type="ECO:0000256" key="2">
    <source>
        <dbReference type="ARBA" id="ARBA00022670"/>
    </source>
</evidence>
<evidence type="ECO:0000313" key="9">
    <source>
        <dbReference type="EMBL" id="SDX45219.1"/>
    </source>
</evidence>
<dbReference type="InterPro" id="IPR023828">
    <property type="entry name" value="Peptidase_S8_Ser-AS"/>
</dbReference>
<evidence type="ECO:0000256" key="6">
    <source>
        <dbReference type="RuleBase" id="RU003355"/>
    </source>
</evidence>
<dbReference type="Gene3D" id="3.40.50.200">
    <property type="entry name" value="Peptidase S8/S53 domain"/>
    <property type="match status" value="1"/>
</dbReference>